<accession>A0ABT0DL08</accession>
<evidence type="ECO:0000313" key="3">
    <source>
        <dbReference type="Proteomes" id="UP001202867"/>
    </source>
</evidence>
<keyword evidence="3" id="KW-1185">Reference proteome</keyword>
<keyword evidence="2" id="KW-0808">Transferase</keyword>
<reference evidence="2 3" key="1">
    <citation type="submission" date="2022-04" db="EMBL/GenBank/DDBJ databases">
        <authorList>
            <person name="Grouzdev D.S."/>
            <person name="Pantiukh K.S."/>
            <person name="Krutkina M.S."/>
        </authorList>
    </citation>
    <scope>NUCLEOTIDE SEQUENCE [LARGE SCALE GENOMIC DNA]</scope>
    <source>
        <strain evidence="2 3">Jip08</strain>
    </source>
</reference>
<evidence type="ECO:0000259" key="1">
    <source>
        <dbReference type="Pfam" id="PF13649"/>
    </source>
</evidence>
<dbReference type="InterPro" id="IPR041698">
    <property type="entry name" value="Methyltransf_25"/>
</dbReference>
<gene>
    <name evidence="2" type="ORF">MWN33_08000</name>
</gene>
<dbReference type="GO" id="GO:0032259">
    <property type="term" value="P:methylation"/>
    <property type="evidence" value="ECO:0007669"/>
    <property type="project" value="UniProtKB-KW"/>
</dbReference>
<dbReference type="SUPFAM" id="SSF53335">
    <property type="entry name" value="S-adenosyl-L-methionine-dependent methyltransferases"/>
    <property type="match status" value="1"/>
</dbReference>
<reference evidence="3" key="2">
    <citation type="submission" date="2023-07" db="EMBL/GenBank/DDBJ databases">
        <title>Ancylobacter moscoviensis sp. nov., facultatively methylotrophic bacteria from activated sludge and the reclassification of Starkeya novella (Starkey 1934) Kelly et al. 2000 as Ancylobacter novellus comb. nov., Starkeya koreensis Im et al. 2006 as Ancylobacter koreensis comb.nov., Angulomicrobium tetraedrale Vasil'eva et al. 1986 as Ancylobacter tetraedralis comb. nov., Angulomicrobium amanitiforme Fritz et al. 2004 as Ancylobacter amanitiformis comb. nov. and Methylorhabdus multivorans Doronina et al. 1996 as Ancylobacter multivorans comb. nov. and emended description of the genus Ancylobacter.</title>
        <authorList>
            <person name="Doronina N."/>
            <person name="Chemodurova A."/>
            <person name="Grouzdev D."/>
            <person name="Koziaeva V."/>
            <person name="Shi W."/>
            <person name="Wu L."/>
            <person name="Kaparullina E."/>
        </authorList>
    </citation>
    <scope>NUCLEOTIDE SEQUENCE [LARGE SCALE GENOMIC DNA]</scope>
    <source>
        <strain evidence="3">Jip08</strain>
    </source>
</reference>
<dbReference type="Gene3D" id="3.40.50.150">
    <property type="entry name" value="Vaccinia Virus protein VP39"/>
    <property type="match status" value="1"/>
</dbReference>
<organism evidence="2 3">
    <name type="scientific">Ancylobacter koreensis</name>
    <dbReference type="NCBI Taxonomy" id="266121"/>
    <lineage>
        <taxon>Bacteria</taxon>
        <taxon>Pseudomonadati</taxon>
        <taxon>Pseudomonadota</taxon>
        <taxon>Alphaproteobacteria</taxon>
        <taxon>Hyphomicrobiales</taxon>
        <taxon>Xanthobacteraceae</taxon>
        <taxon>Ancylobacter</taxon>
    </lineage>
</organism>
<dbReference type="RefSeq" id="WP_247199971.1">
    <property type="nucleotide sequence ID" value="NZ_JALKCG010000002.1"/>
</dbReference>
<proteinExistence type="predicted"/>
<evidence type="ECO:0000313" key="2">
    <source>
        <dbReference type="EMBL" id="MCK0207976.1"/>
    </source>
</evidence>
<sequence length="278" mass="29310">MSGFDAGWLALREPADHAARNAEVAAAVGAHFAGRAALTIVDLGCGSGSNLRALAPLLPARQHWHLVDGDPALLAEARHRLAGWADSVREANGGLRLDRGGRAIRVTFERADLTARDLHFHDIAPDLVTAAALFDLVSAGWLERLVAASATRRRALYAVLNYDGAACWEPSSPLDTAIRDAFNRHQRGDKGFGPALGPDACDALAELLARHGYRVRQGASPWRLGPADGALIAAVSAGVAVAACEMEPGRSDAFADWGRARAEATGAVIGHRDIFAVP</sequence>
<dbReference type="GO" id="GO:0008168">
    <property type="term" value="F:methyltransferase activity"/>
    <property type="evidence" value="ECO:0007669"/>
    <property type="project" value="UniProtKB-KW"/>
</dbReference>
<protein>
    <submittedName>
        <fullName evidence="2">Class I SAM-dependent methyltransferase</fullName>
    </submittedName>
</protein>
<comment type="caution">
    <text evidence="2">The sequence shown here is derived from an EMBL/GenBank/DDBJ whole genome shotgun (WGS) entry which is preliminary data.</text>
</comment>
<name>A0ABT0DL08_9HYPH</name>
<dbReference type="Proteomes" id="UP001202867">
    <property type="component" value="Unassembled WGS sequence"/>
</dbReference>
<feature type="domain" description="Methyltransferase" evidence="1">
    <location>
        <begin position="40"/>
        <end position="144"/>
    </location>
</feature>
<keyword evidence="2" id="KW-0489">Methyltransferase</keyword>
<dbReference type="Pfam" id="PF13649">
    <property type="entry name" value="Methyltransf_25"/>
    <property type="match status" value="1"/>
</dbReference>
<dbReference type="EMBL" id="JALKCG010000002">
    <property type="protein sequence ID" value="MCK0207976.1"/>
    <property type="molecule type" value="Genomic_DNA"/>
</dbReference>
<dbReference type="InterPro" id="IPR029063">
    <property type="entry name" value="SAM-dependent_MTases_sf"/>
</dbReference>